<organism evidence="2 3">
    <name type="scientific">Spiribacter curvatus</name>
    <dbReference type="NCBI Taxonomy" id="1335757"/>
    <lineage>
        <taxon>Bacteria</taxon>
        <taxon>Pseudomonadati</taxon>
        <taxon>Pseudomonadota</taxon>
        <taxon>Gammaproteobacteria</taxon>
        <taxon>Chromatiales</taxon>
        <taxon>Ectothiorhodospiraceae</taxon>
        <taxon>Spiribacter</taxon>
    </lineage>
</organism>
<dbReference type="OrthoDB" id="5786516at2"/>
<proteinExistence type="predicted"/>
<feature type="transmembrane region" description="Helical" evidence="1">
    <location>
        <begin position="6"/>
        <end position="24"/>
    </location>
</feature>
<dbReference type="HOGENOM" id="CLU_1452286_0_0_6"/>
<protein>
    <submittedName>
        <fullName evidence="2">Uncharacterized protein</fullName>
    </submittedName>
</protein>
<keyword evidence="1" id="KW-0472">Membrane</keyword>
<evidence type="ECO:0000313" key="2">
    <source>
        <dbReference type="EMBL" id="AGY91738.1"/>
    </source>
</evidence>
<sequence>MHVSFAIATYLTALPLWILTWWWIGGFGMQSQDRMLLIPNGLCLLFLVINLLLVAQYGDVGSVEYEEGRFAFIQDRAMIVVQATASVLIVAVLVYGLTVRKVPVEFIRFLLYSFIFLLGVMAPIIWIPIEQPGFFFILRHIQSAALIFSLFLCVAGIVVLLRDIMSASGVEIDLSRDNDRMM</sequence>
<evidence type="ECO:0000256" key="1">
    <source>
        <dbReference type="SAM" id="Phobius"/>
    </source>
</evidence>
<feature type="transmembrane region" description="Helical" evidence="1">
    <location>
        <begin position="77"/>
        <end position="97"/>
    </location>
</feature>
<keyword evidence="1" id="KW-1133">Transmembrane helix</keyword>
<dbReference type="RefSeq" id="WP_023366187.1">
    <property type="nucleotide sequence ID" value="NC_022664.1"/>
</dbReference>
<evidence type="ECO:0000313" key="3">
    <source>
        <dbReference type="Proteomes" id="UP000017640"/>
    </source>
</evidence>
<accession>U5T5Z4</accession>
<feature type="transmembrane region" description="Helical" evidence="1">
    <location>
        <begin position="36"/>
        <end position="57"/>
    </location>
</feature>
<feature type="transmembrane region" description="Helical" evidence="1">
    <location>
        <begin position="141"/>
        <end position="161"/>
    </location>
</feature>
<reference evidence="2 3" key="1">
    <citation type="journal article" date="2013" name="BMC Genomics">
        <title>Genomes of "Spiribacter", a streamlined, successful halophilic bacterium.</title>
        <authorList>
            <person name="Lopez-Perez M."/>
            <person name="Ghai R."/>
            <person name="Leon M.J."/>
            <person name="Rodriguez-Olmos A."/>
            <person name="Copa-Patino J.L."/>
            <person name="Soliveri J."/>
            <person name="Sanchez-Porro C."/>
            <person name="Ventosa A."/>
            <person name="Rodriguez-Valera F."/>
        </authorList>
    </citation>
    <scope>NUCLEOTIDE SEQUENCE [LARGE SCALE GENOMIC DNA]</scope>
    <source>
        <strain evidence="2 3">UAH-SP71</strain>
    </source>
</reference>
<keyword evidence="1" id="KW-0812">Transmembrane</keyword>
<name>U5T5Z4_9GAMM</name>
<dbReference type="Proteomes" id="UP000017640">
    <property type="component" value="Chromosome"/>
</dbReference>
<dbReference type="KEGG" id="spiu:SPICUR_03735"/>
<feature type="transmembrane region" description="Helical" evidence="1">
    <location>
        <begin position="109"/>
        <end position="129"/>
    </location>
</feature>
<dbReference type="AlphaFoldDB" id="U5T5Z4"/>
<dbReference type="EMBL" id="CP005990">
    <property type="protein sequence ID" value="AGY91738.1"/>
    <property type="molecule type" value="Genomic_DNA"/>
</dbReference>
<keyword evidence="3" id="KW-1185">Reference proteome</keyword>
<dbReference type="PATRIC" id="fig|1335757.3.peg.728"/>
<gene>
    <name evidence="2" type="ORF">SPICUR_03735</name>
</gene>